<keyword evidence="2" id="KW-1185">Reference proteome</keyword>
<evidence type="ECO:0000313" key="1">
    <source>
        <dbReference type="EMBL" id="KAI4352913.1"/>
    </source>
</evidence>
<reference evidence="1 2" key="1">
    <citation type="journal article" date="2022" name="DNA Res.">
        <title>Chromosomal-level genome assembly of the orchid tree Bauhinia variegata (Leguminosae; Cercidoideae) supports the allotetraploid origin hypothesis of Bauhinia.</title>
        <authorList>
            <person name="Zhong Y."/>
            <person name="Chen Y."/>
            <person name="Zheng D."/>
            <person name="Pang J."/>
            <person name="Liu Y."/>
            <person name="Luo S."/>
            <person name="Meng S."/>
            <person name="Qian L."/>
            <person name="Wei D."/>
            <person name="Dai S."/>
            <person name="Zhou R."/>
        </authorList>
    </citation>
    <scope>NUCLEOTIDE SEQUENCE [LARGE SCALE GENOMIC DNA]</scope>
    <source>
        <strain evidence="1">BV-YZ2020</strain>
    </source>
</reference>
<sequence length="229" mass="26605">MENKQSYDFHQESSTNDSWLSPSFQTLNLSSVIASSSSFIQENQKSRVSVELSLSNSTSYYDDDQNKVKPSLAPNKRKSCPNSSMKETKRMRGGQKNLEEMKSWGYDLKLYEDPWKIKKVLTQSDLGKLSRLLLATDLVEKFMLPVLGVDAQRDTKKLERGTQIKLWDVDTETMHYLILKKWVSSKSYVLIGSWKKDFVKRRCLKKGDEIGLLWDPYKHHFVFSIIKYA</sequence>
<comment type="caution">
    <text evidence="1">The sequence shown here is derived from an EMBL/GenBank/DDBJ whole genome shotgun (WGS) entry which is preliminary data.</text>
</comment>
<dbReference type="Proteomes" id="UP000828941">
    <property type="component" value="Chromosome 3"/>
</dbReference>
<proteinExistence type="predicted"/>
<organism evidence="1 2">
    <name type="scientific">Bauhinia variegata</name>
    <name type="common">Purple orchid tree</name>
    <name type="synonym">Phanera variegata</name>
    <dbReference type="NCBI Taxonomy" id="167791"/>
    <lineage>
        <taxon>Eukaryota</taxon>
        <taxon>Viridiplantae</taxon>
        <taxon>Streptophyta</taxon>
        <taxon>Embryophyta</taxon>
        <taxon>Tracheophyta</taxon>
        <taxon>Spermatophyta</taxon>
        <taxon>Magnoliopsida</taxon>
        <taxon>eudicotyledons</taxon>
        <taxon>Gunneridae</taxon>
        <taxon>Pentapetalae</taxon>
        <taxon>rosids</taxon>
        <taxon>fabids</taxon>
        <taxon>Fabales</taxon>
        <taxon>Fabaceae</taxon>
        <taxon>Cercidoideae</taxon>
        <taxon>Cercideae</taxon>
        <taxon>Bauhiniinae</taxon>
        <taxon>Bauhinia</taxon>
    </lineage>
</organism>
<protein>
    <submittedName>
        <fullName evidence="1">Uncharacterized protein</fullName>
    </submittedName>
</protein>
<evidence type="ECO:0000313" key="2">
    <source>
        <dbReference type="Proteomes" id="UP000828941"/>
    </source>
</evidence>
<name>A0ACB9PWI1_BAUVA</name>
<accession>A0ACB9PWI1</accession>
<dbReference type="EMBL" id="CM039428">
    <property type="protein sequence ID" value="KAI4352913.1"/>
    <property type="molecule type" value="Genomic_DNA"/>
</dbReference>
<gene>
    <name evidence="1" type="ORF">L6164_007120</name>
</gene>